<dbReference type="InterPro" id="IPR003439">
    <property type="entry name" value="ABC_transporter-like_ATP-bd"/>
</dbReference>
<accession>A0A2S6CTW3</accession>
<dbReference type="InterPro" id="IPR003593">
    <property type="entry name" value="AAA+_ATPase"/>
</dbReference>
<keyword evidence="7" id="KW-1185">Reference proteome</keyword>
<dbReference type="GO" id="GO:0005524">
    <property type="term" value="F:ATP binding"/>
    <property type="evidence" value="ECO:0007669"/>
    <property type="project" value="UniProtKB-KW"/>
</dbReference>
<organism evidence="6 7">
    <name type="scientific">Cuspidothrix issatschenkoi CHARLIE-1</name>
    <dbReference type="NCBI Taxonomy" id="2052836"/>
    <lineage>
        <taxon>Bacteria</taxon>
        <taxon>Bacillati</taxon>
        <taxon>Cyanobacteriota</taxon>
        <taxon>Cyanophyceae</taxon>
        <taxon>Nostocales</taxon>
        <taxon>Aphanizomenonaceae</taxon>
        <taxon>Cuspidothrix</taxon>
    </lineage>
</organism>
<dbReference type="PROSITE" id="PS50893">
    <property type="entry name" value="ABC_TRANSPORTER_2"/>
    <property type="match status" value="1"/>
</dbReference>
<dbReference type="GO" id="GO:0016020">
    <property type="term" value="C:membrane"/>
    <property type="evidence" value="ECO:0007669"/>
    <property type="project" value="InterPro"/>
</dbReference>
<evidence type="ECO:0000259" key="5">
    <source>
        <dbReference type="PROSITE" id="PS50893"/>
    </source>
</evidence>
<comment type="caution">
    <text evidence="6">The sequence shown here is derived from an EMBL/GenBank/DDBJ whole genome shotgun (WGS) entry which is preliminary data.</text>
</comment>
<dbReference type="InterPro" id="IPR050683">
    <property type="entry name" value="Bact_Polysacc_Export_ATP-bd"/>
</dbReference>
<dbReference type="EMBL" id="PGEM01000083">
    <property type="protein sequence ID" value="PPJ63030.1"/>
    <property type="molecule type" value="Genomic_DNA"/>
</dbReference>
<evidence type="ECO:0000256" key="4">
    <source>
        <dbReference type="ARBA" id="ARBA00022840"/>
    </source>
</evidence>
<evidence type="ECO:0000256" key="2">
    <source>
        <dbReference type="ARBA" id="ARBA00022448"/>
    </source>
</evidence>
<dbReference type="Gene3D" id="3.40.50.300">
    <property type="entry name" value="P-loop containing nucleotide triphosphate hydrolases"/>
    <property type="match status" value="1"/>
</dbReference>
<keyword evidence="3" id="KW-0547">Nucleotide-binding</keyword>
<dbReference type="RefSeq" id="WP_104388144.1">
    <property type="nucleotide sequence ID" value="NZ_PGEM01000083.1"/>
</dbReference>
<dbReference type="InterPro" id="IPR027417">
    <property type="entry name" value="P-loop_NTPase"/>
</dbReference>
<keyword evidence="2" id="KW-0813">Transport</keyword>
<reference evidence="6 7" key="1">
    <citation type="submission" date="2018-02" db="EMBL/GenBank/DDBJ databases">
        <title>Discovery of a pederin family compound in a non-symbiotic bloom-forming cyanobacterium.</title>
        <authorList>
            <person name="Kust A."/>
            <person name="Mares J."/>
            <person name="Jokela J."/>
            <person name="Urajova P."/>
            <person name="Hajek J."/>
            <person name="Saurav K."/>
            <person name="Voracova K."/>
            <person name="Fewer D.P."/>
            <person name="Haapaniemi E."/>
            <person name="Permi P."/>
            <person name="Rehakova K."/>
            <person name="Sivonen K."/>
            <person name="Hrouzek P."/>
        </authorList>
    </citation>
    <scope>NUCLEOTIDE SEQUENCE [LARGE SCALE GENOMIC DNA]</scope>
    <source>
        <strain evidence="6 7">CHARLIE-1</strain>
    </source>
</reference>
<sequence>MNPYIKVNNLSKIYQTTTTDTVRSLRQAIFNPAHQAVKTTRSKVAVDQVSFMLQSGDRLGIVGHNGAGKSTLLQMLAGLTQPSSGTIEVQGHVTAIMTLGVGLREDLSGRENIYVDGEVQGKSRQEVDQVIDQVIEFAELGEFIDYPVRTYSTGMKSRLAFSMIVYIQPEILIIDEALSAGDAVFASKATRKIKKICEQGKIVIIVSHGMGTITEMCNRCFWMDQGHIVMDGNPKDVTGAYLDAVKKADEETLLTKYRLLVKSQSFRTGCDIVTLETSYLNESQPRSIITVGKDVALKLQMNITTPLNDPDMKLEIMRLDGLLIEDSRLSDYEAIAPGNFFGSIAYTISMTPLLLGWGIYVITCKLLDNSEVIAVKSTIVEVIDPNPPTGGRPAIIYTYQSEVKGHHTIA</sequence>
<evidence type="ECO:0000256" key="1">
    <source>
        <dbReference type="ARBA" id="ARBA00005417"/>
    </source>
</evidence>
<evidence type="ECO:0000313" key="6">
    <source>
        <dbReference type="EMBL" id="PPJ63030.1"/>
    </source>
</evidence>
<dbReference type="Pfam" id="PF00005">
    <property type="entry name" value="ABC_tran"/>
    <property type="match status" value="1"/>
</dbReference>
<protein>
    <submittedName>
        <fullName evidence="6">ABC transporter ATP-binding protein</fullName>
    </submittedName>
</protein>
<dbReference type="InterPro" id="IPR015860">
    <property type="entry name" value="ABC_transpr_TagH-like"/>
</dbReference>
<dbReference type="SUPFAM" id="SSF52540">
    <property type="entry name" value="P-loop containing nucleoside triphosphate hydrolases"/>
    <property type="match status" value="1"/>
</dbReference>
<dbReference type="Proteomes" id="UP000239589">
    <property type="component" value="Unassembled WGS sequence"/>
</dbReference>
<dbReference type="PANTHER" id="PTHR46743:SF2">
    <property type="entry name" value="TEICHOIC ACIDS EXPORT ATP-BINDING PROTEIN TAGH"/>
    <property type="match status" value="1"/>
</dbReference>
<dbReference type="GO" id="GO:0016887">
    <property type="term" value="F:ATP hydrolysis activity"/>
    <property type="evidence" value="ECO:0007669"/>
    <property type="project" value="InterPro"/>
</dbReference>
<dbReference type="SMART" id="SM00382">
    <property type="entry name" value="AAA"/>
    <property type="match status" value="1"/>
</dbReference>
<evidence type="ECO:0000256" key="3">
    <source>
        <dbReference type="ARBA" id="ARBA00022741"/>
    </source>
</evidence>
<proteinExistence type="inferred from homology"/>
<name>A0A2S6CTW3_9CYAN</name>
<feature type="domain" description="ABC transporter" evidence="5">
    <location>
        <begin position="5"/>
        <end position="250"/>
    </location>
</feature>
<keyword evidence="4 6" id="KW-0067">ATP-binding</keyword>
<dbReference type="OrthoDB" id="9778870at2"/>
<dbReference type="CDD" id="cd03220">
    <property type="entry name" value="ABC_KpsT_Wzt"/>
    <property type="match status" value="1"/>
</dbReference>
<dbReference type="GO" id="GO:0140359">
    <property type="term" value="F:ABC-type transporter activity"/>
    <property type="evidence" value="ECO:0007669"/>
    <property type="project" value="InterPro"/>
</dbReference>
<gene>
    <name evidence="6" type="ORF">CUN59_12430</name>
</gene>
<evidence type="ECO:0000313" key="7">
    <source>
        <dbReference type="Proteomes" id="UP000239589"/>
    </source>
</evidence>
<dbReference type="AlphaFoldDB" id="A0A2S6CTW3"/>
<comment type="similarity">
    <text evidence="1">Belongs to the ABC transporter superfamily.</text>
</comment>
<dbReference type="PANTHER" id="PTHR46743">
    <property type="entry name" value="TEICHOIC ACIDS EXPORT ATP-BINDING PROTEIN TAGH"/>
    <property type="match status" value="1"/>
</dbReference>